<name>A0A1H9SKZ6_9BACI</name>
<dbReference type="AlphaFoldDB" id="A0A1H9SKZ6"/>
<feature type="region of interest" description="Disordered" evidence="1">
    <location>
        <begin position="1"/>
        <end position="56"/>
    </location>
</feature>
<dbReference type="STRING" id="1601833.SAMN05518684_104284"/>
<proteinExistence type="predicted"/>
<keyword evidence="3" id="KW-1185">Reference proteome</keyword>
<protein>
    <submittedName>
        <fullName evidence="2">Uncharacterized protein</fullName>
    </submittedName>
</protein>
<dbReference type="RefSeq" id="WP_177174222.1">
    <property type="nucleotide sequence ID" value="NZ_FOGT01000004.1"/>
</dbReference>
<evidence type="ECO:0000313" key="2">
    <source>
        <dbReference type="EMBL" id="SER85662.1"/>
    </source>
</evidence>
<dbReference type="Proteomes" id="UP000198571">
    <property type="component" value="Unassembled WGS sequence"/>
</dbReference>
<evidence type="ECO:0000256" key="1">
    <source>
        <dbReference type="SAM" id="MobiDB-lite"/>
    </source>
</evidence>
<accession>A0A1H9SKZ6</accession>
<gene>
    <name evidence="2" type="ORF">SAMN05518684_104284</name>
</gene>
<evidence type="ECO:0000313" key="3">
    <source>
        <dbReference type="Proteomes" id="UP000198571"/>
    </source>
</evidence>
<reference evidence="3" key="1">
    <citation type="submission" date="2016-10" db="EMBL/GenBank/DDBJ databases">
        <authorList>
            <person name="Varghese N."/>
            <person name="Submissions S."/>
        </authorList>
    </citation>
    <scope>NUCLEOTIDE SEQUENCE [LARGE SCALE GENOMIC DNA]</scope>
    <source>
        <strain evidence="3">S9</strain>
    </source>
</reference>
<sequence>MADNKKFEKGNSDSPEQKFKEKDPKRDLDPQREVADKEKNKDNTEKNPDDFEGKND</sequence>
<organism evidence="2 3">
    <name type="scientific">Salipaludibacillus aurantiacus</name>
    <dbReference type="NCBI Taxonomy" id="1601833"/>
    <lineage>
        <taxon>Bacteria</taxon>
        <taxon>Bacillati</taxon>
        <taxon>Bacillota</taxon>
        <taxon>Bacilli</taxon>
        <taxon>Bacillales</taxon>
        <taxon>Bacillaceae</taxon>
    </lineage>
</organism>
<dbReference type="EMBL" id="FOGT01000004">
    <property type="protein sequence ID" value="SER85662.1"/>
    <property type="molecule type" value="Genomic_DNA"/>
</dbReference>